<evidence type="ECO:0000256" key="5">
    <source>
        <dbReference type="ARBA" id="ARBA00022779"/>
    </source>
</evidence>
<dbReference type="PRINTS" id="PR00956">
    <property type="entry name" value="FLGMOTORFLIN"/>
</dbReference>
<dbReference type="STRING" id="370438.PTH_2060"/>
<dbReference type="GO" id="GO:0071973">
    <property type="term" value="P:bacterial-type flagellum-dependent cell motility"/>
    <property type="evidence" value="ECO:0007669"/>
    <property type="project" value="InterPro"/>
</dbReference>
<dbReference type="InterPro" id="IPR012826">
    <property type="entry name" value="FliN"/>
</dbReference>
<feature type="region of interest" description="Disordered" evidence="7">
    <location>
        <begin position="28"/>
        <end position="47"/>
    </location>
</feature>
<feature type="domain" description="CheC-like protein" evidence="9">
    <location>
        <begin position="59"/>
        <end position="95"/>
    </location>
</feature>
<evidence type="ECO:0000256" key="2">
    <source>
        <dbReference type="ARBA" id="ARBA00009226"/>
    </source>
</evidence>
<dbReference type="GO" id="GO:0009425">
    <property type="term" value="C:bacterial-type flagellum basal body"/>
    <property type="evidence" value="ECO:0007669"/>
    <property type="project" value="InterPro"/>
</dbReference>
<dbReference type="SUPFAM" id="SSF103039">
    <property type="entry name" value="CheC-like"/>
    <property type="match status" value="1"/>
</dbReference>
<dbReference type="eggNOG" id="COG1776">
    <property type="taxonomic scope" value="Bacteria"/>
</dbReference>
<evidence type="ECO:0000256" key="4">
    <source>
        <dbReference type="ARBA" id="ARBA00022500"/>
    </source>
</evidence>
<evidence type="ECO:0000313" key="10">
    <source>
        <dbReference type="EMBL" id="BAF60241.1"/>
    </source>
</evidence>
<dbReference type="NCBIfam" id="NF005995">
    <property type="entry name" value="PRK08119.1"/>
    <property type="match status" value="1"/>
</dbReference>
<dbReference type="InterPro" id="IPR051469">
    <property type="entry name" value="FliN/MopA/SpaO"/>
</dbReference>
<comment type="similarity">
    <text evidence="2">Belongs to the FliN/MopA/SpaO family.</text>
</comment>
<keyword evidence="6" id="KW-0472">Membrane</keyword>
<sequence>MSNRLLKQEEIDALLNARLAEPALPEEGEYSGVQQPGGTGGNGAGSEQLGANVEMLTEEEKDALGEIGNICMGSAATTLSVLLNQTVSITSPRVTITTMEEFVKSFTIPHMTIYVRFTEGLSGYNLLFMKLRDAAVMADLMMGGDGSQASEDLTEISISAASEAMNQMIGTASTSMAAMIGRPVNISPPETRIVNKDNEARVFDLVQEEHIVVVWFKMTIGNILDTQIMQVMGINTAKEEANFILNRFLQVGSEEEPSLPEDYPSARPDAGEAGRIDEAGEDFAASLFEDFSRPEPGKEAERLQGPPAWEQEIRPPAGAAARPGTEPLTAPAAIDQRRLDLILDIPLKVTVILGRTRWPIKDILGLTPGSVVELQNLVDEPVEVLVNGVLVAFGEVVVVNENFGVRITSIIGPEERLQNLRR</sequence>
<organism evidence="10 11">
    <name type="scientific">Pelotomaculum thermopropionicum (strain DSM 13744 / JCM 10971 / SI)</name>
    <dbReference type="NCBI Taxonomy" id="370438"/>
    <lineage>
        <taxon>Bacteria</taxon>
        <taxon>Bacillati</taxon>
        <taxon>Bacillota</taxon>
        <taxon>Clostridia</taxon>
        <taxon>Eubacteriales</taxon>
        <taxon>Desulfotomaculaceae</taxon>
        <taxon>Pelotomaculum</taxon>
    </lineage>
</organism>
<dbReference type="NCBIfam" id="TIGR02480">
    <property type="entry name" value="fliN"/>
    <property type="match status" value="1"/>
</dbReference>
<dbReference type="InterPro" id="IPR001543">
    <property type="entry name" value="FliN-like_C"/>
</dbReference>
<name>A5D0K1_PELTS</name>
<keyword evidence="11" id="KW-1185">Reference proteome</keyword>
<dbReference type="CDD" id="cd17907">
    <property type="entry name" value="FliY_FliN-Y"/>
    <property type="match status" value="1"/>
</dbReference>
<dbReference type="HOGENOM" id="CLU_033893_0_0_9"/>
<evidence type="ECO:0000256" key="3">
    <source>
        <dbReference type="ARBA" id="ARBA00022475"/>
    </source>
</evidence>
<dbReference type="EMBL" id="AP009389">
    <property type="protein sequence ID" value="BAF60241.1"/>
    <property type="molecule type" value="Genomic_DNA"/>
</dbReference>
<dbReference type="GO" id="GO:0016787">
    <property type="term" value="F:hydrolase activity"/>
    <property type="evidence" value="ECO:0007669"/>
    <property type="project" value="InterPro"/>
</dbReference>
<reference evidence="11" key="1">
    <citation type="journal article" date="2008" name="Genome Res.">
        <title>The genome of Pelotomaculum thermopropionicum reveals niche-associated evolution in anaerobic microbiota.</title>
        <authorList>
            <person name="Kosaka T."/>
            <person name="Kato S."/>
            <person name="Shimoyama T."/>
            <person name="Ishii S."/>
            <person name="Abe T."/>
            <person name="Watanabe K."/>
        </authorList>
    </citation>
    <scope>NUCLEOTIDE SEQUENCE [LARGE SCALE GENOMIC DNA]</scope>
    <source>
        <strain evidence="11">DSM 13744 / JCM 10971 / SI</strain>
    </source>
</reference>
<evidence type="ECO:0000256" key="6">
    <source>
        <dbReference type="ARBA" id="ARBA00023136"/>
    </source>
</evidence>
<feature type="domain" description="Flagellar motor switch protein FliN-like C-terminal" evidence="8">
    <location>
        <begin position="341"/>
        <end position="411"/>
    </location>
</feature>
<evidence type="ECO:0000256" key="1">
    <source>
        <dbReference type="ARBA" id="ARBA00004413"/>
    </source>
</evidence>
<dbReference type="AlphaFoldDB" id="A5D0K1"/>
<keyword evidence="4" id="KW-0145">Chemotaxis</keyword>
<gene>
    <name evidence="10" type="primary">FliY</name>
    <name evidence="10" type="ordered locus">PTH_2060</name>
</gene>
<dbReference type="InterPro" id="IPR028976">
    <property type="entry name" value="CheC-like_sf"/>
</dbReference>
<dbReference type="PANTHER" id="PTHR43484:SF1">
    <property type="entry name" value="FLAGELLAR MOTOR SWITCH PROTEIN FLIN"/>
    <property type="match status" value="1"/>
</dbReference>
<dbReference type="Proteomes" id="UP000006556">
    <property type="component" value="Chromosome"/>
</dbReference>
<dbReference type="Pfam" id="PF04509">
    <property type="entry name" value="CheC"/>
    <property type="match status" value="2"/>
</dbReference>
<dbReference type="PANTHER" id="PTHR43484">
    <property type="match status" value="1"/>
</dbReference>
<dbReference type="Pfam" id="PF01052">
    <property type="entry name" value="FliMN_C"/>
    <property type="match status" value="1"/>
</dbReference>
<evidence type="ECO:0000259" key="8">
    <source>
        <dbReference type="Pfam" id="PF01052"/>
    </source>
</evidence>
<dbReference type="eggNOG" id="COG1886">
    <property type="taxonomic scope" value="Bacteria"/>
</dbReference>
<dbReference type="InterPro" id="IPR001172">
    <property type="entry name" value="FliN_T3SS_HrcQb"/>
</dbReference>
<accession>A5D0K1</accession>
<dbReference type="GO" id="GO:0005886">
    <property type="term" value="C:plasma membrane"/>
    <property type="evidence" value="ECO:0007669"/>
    <property type="project" value="UniProtKB-SubCell"/>
</dbReference>
<dbReference type="GO" id="GO:0003774">
    <property type="term" value="F:cytoskeletal motor activity"/>
    <property type="evidence" value="ECO:0007669"/>
    <property type="project" value="InterPro"/>
</dbReference>
<evidence type="ECO:0000259" key="9">
    <source>
        <dbReference type="Pfam" id="PF04509"/>
    </source>
</evidence>
<dbReference type="InterPro" id="IPR007597">
    <property type="entry name" value="CheC"/>
</dbReference>
<keyword evidence="5" id="KW-0283">Flagellar rotation</keyword>
<dbReference type="Gene3D" id="3.40.1550.10">
    <property type="entry name" value="CheC-like"/>
    <property type="match status" value="1"/>
</dbReference>
<comment type="subcellular location">
    <subcellularLocation>
        <location evidence="1">Cell membrane</location>
        <topology evidence="1">Peripheral membrane protein</topology>
        <orientation evidence="1">Cytoplasmic side</orientation>
    </subcellularLocation>
</comment>
<dbReference type="GO" id="GO:0006935">
    <property type="term" value="P:chemotaxis"/>
    <property type="evidence" value="ECO:0007669"/>
    <property type="project" value="UniProtKB-KW"/>
</dbReference>
<dbReference type="KEGG" id="pth:PTH_2060"/>
<dbReference type="SUPFAM" id="SSF101801">
    <property type="entry name" value="Surface presentation of antigens (SPOA)"/>
    <property type="match status" value="1"/>
</dbReference>
<dbReference type="InterPro" id="IPR036429">
    <property type="entry name" value="SpoA-like_sf"/>
</dbReference>
<evidence type="ECO:0000256" key="7">
    <source>
        <dbReference type="SAM" id="MobiDB-lite"/>
    </source>
</evidence>
<protein>
    <submittedName>
        <fullName evidence="10">Flagellum motor switch protein</fullName>
    </submittedName>
</protein>
<keyword evidence="3" id="KW-1003">Cell membrane</keyword>
<evidence type="ECO:0000313" key="11">
    <source>
        <dbReference type="Proteomes" id="UP000006556"/>
    </source>
</evidence>
<feature type="compositionally biased region" description="Gly residues" evidence="7">
    <location>
        <begin position="35"/>
        <end position="44"/>
    </location>
</feature>
<dbReference type="Gene3D" id="2.30.330.10">
    <property type="entry name" value="SpoA-like"/>
    <property type="match status" value="1"/>
</dbReference>
<proteinExistence type="inferred from homology"/>
<feature type="domain" description="CheC-like protein" evidence="9">
    <location>
        <begin position="157"/>
        <end position="191"/>
    </location>
</feature>